<keyword evidence="2" id="KW-0732">Signal</keyword>
<comment type="caution">
    <text evidence="3">The sequence shown here is derived from an EMBL/GenBank/DDBJ whole genome shotgun (WGS) entry which is preliminary data.</text>
</comment>
<feature type="signal peptide" evidence="2">
    <location>
        <begin position="1"/>
        <end position="17"/>
    </location>
</feature>
<gene>
    <name evidence="3" type="ORF">D6D28_09504</name>
</gene>
<evidence type="ECO:0000313" key="3">
    <source>
        <dbReference type="EMBL" id="THV64933.1"/>
    </source>
</evidence>
<evidence type="ECO:0000313" key="4">
    <source>
        <dbReference type="Proteomes" id="UP000304951"/>
    </source>
</evidence>
<sequence length="586" mass="58467">MVSKYAALMALIGSVAAQGYSNSSSIASTTSSASGAAYTNGAEPTVGGTTFLIQTDTTYSDATVLTLSRKRQASSGIASCLATCSDSDRCVGTSYSDDTMQCTYYSSIDSTSSTPSPGTDFALVQDRATSSTTSDVFNGTTPVTSGSPSTRTSGVSVSGANNSTTRATGSSTRSAGVSGVSNSTTRATGSASRTSSTVSRTSGSVPTSVPSSLLTINGVLFLIEIDINYRGITIDFAILSKRAGETLDQCLTTCAANAACAGTGFEDGTCTFYTSIEDGSRVVDTGNTFATVISRVGATGSGNNGTAPGVNGTTPAPASNVTAESLICPQFNGAVVLSSVDVTFSVSCSQFLIGVTFDAAGAILSKRQAMNLPQTISNCVDICSLSEECVGTTFNVARGECSYYSSVDYSVALDGFDSATRVEDNSGNGEGSGAVTTTTVVAPGVTSTVVVGAATTATVYTTVVSTVTVYAGSDSTAFPSGAVVTTIYPVGTTTYTNAVPTITLPQQQNNAVPTVTVTVGSGAAVETSVVTVTVDSNGNVLGSSTAGAVAGGAAGAAGAAYPTVTVFAACTTPAAQDTTVWTTVYV</sequence>
<evidence type="ECO:0000256" key="2">
    <source>
        <dbReference type="SAM" id="SignalP"/>
    </source>
</evidence>
<proteinExistence type="predicted"/>
<feature type="compositionally biased region" description="Low complexity" evidence="1">
    <location>
        <begin position="183"/>
        <end position="207"/>
    </location>
</feature>
<feature type="chain" id="PRO_5020229199" description="Apple domain-containing protein" evidence="2">
    <location>
        <begin position="18"/>
        <end position="586"/>
    </location>
</feature>
<evidence type="ECO:0000256" key="1">
    <source>
        <dbReference type="SAM" id="MobiDB-lite"/>
    </source>
</evidence>
<reference evidence="3 4" key="1">
    <citation type="submission" date="2018-10" db="EMBL/GenBank/DDBJ databases">
        <title>Fifty Aureobasidium pullulans genomes reveal a recombining polyextremotolerant generalist.</title>
        <authorList>
            <person name="Gostincar C."/>
            <person name="Turk M."/>
            <person name="Zajc J."/>
            <person name="Gunde-Cimerman N."/>
        </authorList>
    </citation>
    <scope>NUCLEOTIDE SEQUENCE [LARGE SCALE GENOMIC DNA]</scope>
    <source>
        <strain evidence="3 4">EXF-11900</strain>
    </source>
</reference>
<feature type="region of interest" description="Disordered" evidence="1">
    <location>
        <begin position="132"/>
        <end position="207"/>
    </location>
</feature>
<protein>
    <recommendedName>
        <fullName evidence="5">Apple domain-containing protein</fullName>
    </recommendedName>
</protein>
<feature type="compositionally biased region" description="Low complexity" evidence="1">
    <location>
        <begin position="139"/>
        <end position="176"/>
    </location>
</feature>
<organism evidence="3 4">
    <name type="scientific">Aureobasidium pullulans</name>
    <name type="common">Black yeast</name>
    <name type="synonym">Pullularia pullulans</name>
    <dbReference type="NCBI Taxonomy" id="5580"/>
    <lineage>
        <taxon>Eukaryota</taxon>
        <taxon>Fungi</taxon>
        <taxon>Dikarya</taxon>
        <taxon>Ascomycota</taxon>
        <taxon>Pezizomycotina</taxon>
        <taxon>Dothideomycetes</taxon>
        <taxon>Dothideomycetidae</taxon>
        <taxon>Dothideales</taxon>
        <taxon>Saccotheciaceae</taxon>
        <taxon>Aureobasidium</taxon>
    </lineage>
</organism>
<evidence type="ECO:0008006" key="5">
    <source>
        <dbReference type="Google" id="ProtNLM"/>
    </source>
</evidence>
<dbReference type="EMBL" id="QZAF01000745">
    <property type="protein sequence ID" value="THV64933.1"/>
    <property type="molecule type" value="Genomic_DNA"/>
</dbReference>
<dbReference type="AlphaFoldDB" id="A0A4V4HYH3"/>
<dbReference type="Proteomes" id="UP000304951">
    <property type="component" value="Unassembled WGS sequence"/>
</dbReference>
<name>A0A4V4HYH3_AURPU</name>
<accession>A0A4V4HYH3</accession>